<dbReference type="InterPro" id="IPR029033">
    <property type="entry name" value="His_PPase_superfam"/>
</dbReference>
<dbReference type="NCBIfam" id="TIGR03162">
    <property type="entry name" value="ribazole_cobC"/>
    <property type="match status" value="1"/>
</dbReference>
<dbReference type="CDD" id="cd07067">
    <property type="entry name" value="HP_PGM_like"/>
    <property type="match status" value="1"/>
</dbReference>
<dbReference type="RefSeq" id="WP_303277516.1">
    <property type="nucleotide sequence ID" value="NZ_JAUOEK010000093.1"/>
</dbReference>
<comment type="caution">
    <text evidence="2">The sequence shown here is derived from an EMBL/GenBank/DDBJ whole genome shotgun (WGS) entry which is preliminary data.</text>
</comment>
<dbReference type="InterPro" id="IPR013078">
    <property type="entry name" value="His_Pase_superF_clade-1"/>
</dbReference>
<dbReference type="PANTHER" id="PTHR48100:SF59">
    <property type="entry name" value="ADENOSYLCOBALAMIN_ALPHA-RIBAZOLE PHOSPHATASE"/>
    <property type="match status" value="1"/>
</dbReference>
<dbReference type="Gene3D" id="3.40.50.1240">
    <property type="entry name" value="Phosphoglycerate mutase-like"/>
    <property type="match status" value="1"/>
</dbReference>
<dbReference type="PANTHER" id="PTHR48100">
    <property type="entry name" value="BROAD-SPECIFICITY PHOSPHATASE YOR283W-RELATED"/>
    <property type="match status" value="1"/>
</dbReference>
<reference evidence="2" key="1">
    <citation type="submission" date="2023-07" db="EMBL/GenBank/DDBJ databases">
        <title>Two novel species in the genus Flavivirga.</title>
        <authorList>
            <person name="Kwon K."/>
        </authorList>
    </citation>
    <scope>NUCLEOTIDE SEQUENCE</scope>
    <source>
        <strain evidence="2">KCTC 52353</strain>
    </source>
</reference>
<dbReference type="InterPro" id="IPR050275">
    <property type="entry name" value="PGM_Phosphatase"/>
</dbReference>
<evidence type="ECO:0000256" key="1">
    <source>
        <dbReference type="NCBIfam" id="TIGR03162"/>
    </source>
</evidence>
<dbReference type="SUPFAM" id="SSF53254">
    <property type="entry name" value="Phosphoglycerate mutase-like"/>
    <property type="match status" value="1"/>
</dbReference>
<dbReference type="EC" id="3.1.3.73" evidence="1"/>
<protein>
    <recommendedName>
        <fullName evidence="1">Alpha-ribazole phosphatase</fullName>
        <ecNumber evidence="1">3.1.3.73</ecNumber>
    </recommendedName>
</protein>
<dbReference type="InterPro" id="IPR017578">
    <property type="entry name" value="Ribazole_CobC"/>
</dbReference>
<organism evidence="2 3">
    <name type="scientific">Flavivirga aquimarina</name>
    <dbReference type="NCBI Taxonomy" id="2027862"/>
    <lineage>
        <taxon>Bacteria</taxon>
        <taxon>Pseudomonadati</taxon>
        <taxon>Bacteroidota</taxon>
        <taxon>Flavobacteriia</taxon>
        <taxon>Flavobacteriales</taxon>
        <taxon>Flavobacteriaceae</taxon>
        <taxon>Flavivirga</taxon>
    </lineage>
</organism>
<dbReference type="Proteomes" id="UP001176883">
    <property type="component" value="Unassembled WGS sequence"/>
</dbReference>
<proteinExistence type="predicted"/>
<dbReference type="EMBL" id="JAUOEK010000093">
    <property type="protein sequence ID" value="MDO5969821.1"/>
    <property type="molecule type" value="Genomic_DNA"/>
</dbReference>
<dbReference type="SMART" id="SM00855">
    <property type="entry name" value="PGAM"/>
    <property type="match status" value="1"/>
</dbReference>
<dbReference type="Pfam" id="PF00300">
    <property type="entry name" value="His_Phos_1"/>
    <property type="match status" value="1"/>
</dbReference>
<accession>A0ABT8W9S4</accession>
<gene>
    <name evidence="2" type="primary">cobC</name>
    <name evidence="2" type="ORF">Q4Q35_08375</name>
</gene>
<evidence type="ECO:0000313" key="2">
    <source>
        <dbReference type="EMBL" id="MDO5969821.1"/>
    </source>
</evidence>
<evidence type="ECO:0000313" key="3">
    <source>
        <dbReference type="Proteomes" id="UP001176883"/>
    </source>
</evidence>
<name>A0ABT8W9S4_9FLAO</name>
<sequence>MEIYIIRHTTPDIEKGICYGQTDLNLKDTFLDEFNAVKKQIPNSKTSYIIKSSPLKRCALLANYLGTPVLFDDRLKELDFGDWEMQRWNHIPEENLNPWMKDFVNVRVPNGESYTDLASRVYNFFEDIINSDNKQNLIIVTHAGPIRALLASVMGLPLEKSFDIKIQYGDVFHLEKIGNSLKLISEIELI</sequence>
<keyword evidence="3" id="KW-1185">Reference proteome</keyword>